<dbReference type="EMBL" id="CABFMQ020000076">
    <property type="protein sequence ID" value="VTZ49793.1"/>
    <property type="molecule type" value="Genomic_DNA"/>
</dbReference>
<dbReference type="Proteomes" id="UP000485880">
    <property type="component" value="Unassembled WGS sequence"/>
</dbReference>
<dbReference type="Pfam" id="PF23023">
    <property type="entry name" value="Anti-Pycsar_Apyc1"/>
    <property type="match status" value="1"/>
</dbReference>
<proteinExistence type="predicted"/>
<evidence type="ECO:0000313" key="2">
    <source>
        <dbReference type="EMBL" id="VTZ49793.1"/>
    </source>
</evidence>
<dbReference type="PANTHER" id="PTHR46018:SF7">
    <property type="entry name" value="RIBONUCLEASE Z"/>
    <property type="match status" value="1"/>
</dbReference>
<dbReference type="Gene3D" id="3.60.15.10">
    <property type="entry name" value="Ribonuclease Z/Hydroxyacylglutathione hydrolase-like"/>
    <property type="match status" value="1"/>
</dbReference>
<evidence type="ECO:0000259" key="1">
    <source>
        <dbReference type="SMART" id="SM00849"/>
    </source>
</evidence>
<reference evidence="2 3" key="1">
    <citation type="submission" date="2019-05" db="EMBL/GenBank/DDBJ databases">
        <authorList>
            <person name="Farhan Ul Haque M."/>
        </authorList>
    </citation>
    <scope>NUCLEOTIDE SEQUENCE [LARGE SCALE GENOMIC DNA]</scope>
    <source>
        <strain evidence="2">2</strain>
    </source>
</reference>
<dbReference type="InterPro" id="IPR036866">
    <property type="entry name" value="RibonucZ/Hydroxyglut_hydro"/>
</dbReference>
<keyword evidence="3" id="KW-1185">Reference proteome</keyword>
<dbReference type="PANTHER" id="PTHR46018">
    <property type="entry name" value="ZINC PHOSPHODIESTERASE ELAC PROTEIN 1"/>
    <property type="match status" value="1"/>
</dbReference>
<dbReference type="InterPro" id="IPR001279">
    <property type="entry name" value="Metallo-B-lactamas"/>
</dbReference>
<sequence length="247" mass="26428">MKVTVVGSGDAFGTGGRSHTCFKIDSGEAGALVDFGATSIASWKKLGLSFDSIDAIAISHLHGDHFGGLPFLLLDCQFVERRTRPLLLAGPPGLRERLYDTLDNFFPGVSKLNWSFAWRVEEISPGRPTKLGGFSLETFGVIHSAGSISTGLRLSDGQAVFAYSGDTAWTEALFEIGAGADLFVCECYSGVEPITGHMDWPTLKSNLGAFSAKRMVLTHMGASALARRAEMELAGLTPAYDGQIFEV</sequence>
<dbReference type="CDD" id="cd07740">
    <property type="entry name" value="metallo-hydrolase-like_MBL-fold"/>
    <property type="match status" value="1"/>
</dbReference>
<dbReference type="SMART" id="SM00849">
    <property type="entry name" value="Lactamase_B"/>
    <property type="match status" value="1"/>
</dbReference>
<evidence type="ECO:0000313" key="3">
    <source>
        <dbReference type="Proteomes" id="UP000485880"/>
    </source>
</evidence>
<dbReference type="RefSeq" id="WP_174512035.1">
    <property type="nucleotide sequence ID" value="NZ_CABFMQ020000076.1"/>
</dbReference>
<protein>
    <submittedName>
        <fullName evidence="2">Beta-lactamase domain protein</fullName>
    </submittedName>
</protein>
<dbReference type="AlphaFoldDB" id="A0A8B6M621"/>
<dbReference type="SUPFAM" id="SSF56281">
    <property type="entry name" value="Metallo-hydrolase/oxidoreductase"/>
    <property type="match status" value="1"/>
</dbReference>
<name>A0A8B6M621_METTU</name>
<feature type="domain" description="Metallo-beta-lactamase" evidence="1">
    <location>
        <begin position="18"/>
        <end position="219"/>
    </location>
</feature>
<dbReference type="GO" id="GO:0042781">
    <property type="term" value="F:3'-tRNA processing endoribonuclease activity"/>
    <property type="evidence" value="ECO:0007669"/>
    <property type="project" value="TreeGrafter"/>
</dbReference>
<accession>A0A8B6M621</accession>
<organism evidence="2 3">
    <name type="scientific">Methylocella tundrae</name>
    <dbReference type="NCBI Taxonomy" id="227605"/>
    <lineage>
        <taxon>Bacteria</taxon>
        <taxon>Pseudomonadati</taxon>
        <taxon>Pseudomonadota</taxon>
        <taxon>Alphaproteobacteria</taxon>
        <taxon>Hyphomicrobiales</taxon>
        <taxon>Beijerinckiaceae</taxon>
        <taxon>Methylocella</taxon>
    </lineage>
</organism>
<comment type="caution">
    <text evidence="2">The sequence shown here is derived from an EMBL/GenBank/DDBJ whole genome shotgun (WGS) entry which is preliminary data.</text>
</comment>
<gene>
    <name evidence="2" type="ORF">MPC4_20003</name>
</gene>